<dbReference type="Proteomes" id="UP000747542">
    <property type="component" value="Unassembled WGS sequence"/>
</dbReference>
<reference evidence="2" key="1">
    <citation type="journal article" date="2021" name="Sci. Adv.">
        <title>The American lobster genome reveals insights on longevity, neural, and immune adaptations.</title>
        <authorList>
            <person name="Polinski J.M."/>
            <person name="Zimin A.V."/>
            <person name="Clark K.F."/>
            <person name="Kohn A.B."/>
            <person name="Sadowski N."/>
            <person name="Timp W."/>
            <person name="Ptitsyn A."/>
            <person name="Khanna P."/>
            <person name="Romanova D.Y."/>
            <person name="Williams P."/>
            <person name="Greenwood S.J."/>
            <person name="Moroz L.L."/>
            <person name="Walt D.R."/>
            <person name="Bodnar A.G."/>
        </authorList>
    </citation>
    <scope>NUCLEOTIDE SEQUENCE</scope>
    <source>
        <strain evidence="2">GMGI-L3</strain>
    </source>
</reference>
<evidence type="ECO:0000256" key="1">
    <source>
        <dbReference type="SAM" id="MobiDB-lite"/>
    </source>
</evidence>
<feature type="region of interest" description="Disordered" evidence="1">
    <location>
        <begin position="38"/>
        <end position="96"/>
    </location>
</feature>
<sequence>MTLTAHRLSDSRFFFSERRLSQLFNVDAWTEEVEVPRNDFVDEDDPGHEPPPEPASRLLLPAFSWHPRGPAPRHQTPTTREAVNLPSTLPSAPAAT</sequence>
<protein>
    <submittedName>
        <fullName evidence="2">Uncharacterized protein</fullName>
    </submittedName>
</protein>
<comment type="caution">
    <text evidence="2">The sequence shown here is derived from an EMBL/GenBank/DDBJ whole genome shotgun (WGS) entry which is preliminary data.</text>
</comment>
<dbReference type="EMBL" id="JAHLQT010031306">
    <property type="protein sequence ID" value="KAG7160487.1"/>
    <property type="molecule type" value="Genomic_DNA"/>
</dbReference>
<organism evidence="2 3">
    <name type="scientific">Homarus americanus</name>
    <name type="common">American lobster</name>
    <dbReference type="NCBI Taxonomy" id="6706"/>
    <lineage>
        <taxon>Eukaryota</taxon>
        <taxon>Metazoa</taxon>
        <taxon>Ecdysozoa</taxon>
        <taxon>Arthropoda</taxon>
        <taxon>Crustacea</taxon>
        <taxon>Multicrustacea</taxon>
        <taxon>Malacostraca</taxon>
        <taxon>Eumalacostraca</taxon>
        <taxon>Eucarida</taxon>
        <taxon>Decapoda</taxon>
        <taxon>Pleocyemata</taxon>
        <taxon>Astacidea</taxon>
        <taxon>Nephropoidea</taxon>
        <taxon>Nephropidae</taxon>
        <taxon>Homarus</taxon>
    </lineage>
</organism>
<feature type="compositionally biased region" description="Polar residues" evidence="1">
    <location>
        <begin position="75"/>
        <end position="90"/>
    </location>
</feature>
<gene>
    <name evidence="2" type="ORF">Hamer_G001759</name>
</gene>
<name>A0A8J5JLJ8_HOMAM</name>
<proteinExistence type="predicted"/>
<keyword evidence="3" id="KW-1185">Reference proteome</keyword>
<evidence type="ECO:0000313" key="2">
    <source>
        <dbReference type="EMBL" id="KAG7160487.1"/>
    </source>
</evidence>
<dbReference type="AlphaFoldDB" id="A0A8J5JLJ8"/>
<evidence type="ECO:0000313" key="3">
    <source>
        <dbReference type="Proteomes" id="UP000747542"/>
    </source>
</evidence>
<accession>A0A8J5JLJ8</accession>